<protein>
    <recommendedName>
        <fullName evidence="4">UDP-glucose 4-epimerase</fullName>
        <ecNumber evidence="3">5.1.3.2</ecNumber>
    </recommendedName>
    <alternativeName>
        <fullName evidence="8">Galactowaldenase</fullName>
    </alternativeName>
    <alternativeName>
        <fullName evidence="7">UDP-galactose 4-epimerase</fullName>
    </alternativeName>
</protein>
<evidence type="ECO:0000256" key="4">
    <source>
        <dbReference type="ARBA" id="ARBA00018569"/>
    </source>
</evidence>
<dbReference type="CDD" id="cd05237">
    <property type="entry name" value="UDP_invert_4-6DH_SDR_e"/>
    <property type="match status" value="1"/>
</dbReference>
<keyword evidence="5" id="KW-0448">Lipopolysaccharide biosynthesis</keyword>
<evidence type="ECO:0000256" key="7">
    <source>
        <dbReference type="ARBA" id="ARBA00031367"/>
    </source>
</evidence>
<reference evidence="11 12" key="1">
    <citation type="submission" date="2020-02" db="EMBL/GenBank/DDBJ databases">
        <title>Whole-genome sequencing and comparative analysis of the genomes of Bacteroides thetaiotaomicron and Escherichia coli isolated from a healthy resident in Vietnam.</title>
        <authorList>
            <person name="Mohsin M."/>
            <person name="Tanaka K."/>
            <person name="Kawahara R."/>
            <person name="Kondo S."/>
            <person name="Noguchi H."/>
            <person name="Motooka D."/>
            <person name="Nakamura S."/>
            <person name="Khong D.T."/>
            <person name="Nguyen T.N."/>
            <person name="Tran H.T."/>
            <person name="Yamamoto Y."/>
        </authorList>
    </citation>
    <scope>NUCLEOTIDE SEQUENCE [LARGE SCALE GENOMIC DNA]</scope>
    <source>
        <strain evidence="11 12">F9-2</strain>
    </source>
</reference>
<accession>A0A679HHL5</accession>
<keyword evidence="6" id="KW-0413">Isomerase</keyword>
<dbReference type="Pfam" id="PF08485">
    <property type="entry name" value="Polysacc_syn_2C"/>
    <property type="match status" value="1"/>
</dbReference>
<feature type="domain" description="Polysaccharide biosynthesis protein CapD-like" evidence="9">
    <location>
        <begin position="1"/>
        <end position="279"/>
    </location>
</feature>
<proteinExistence type="inferred from homology"/>
<dbReference type="EC" id="5.1.3.2" evidence="3"/>
<dbReference type="AlphaFoldDB" id="A0A679HHL5"/>
<dbReference type="SUPFAM" id="SSF51735">
    <property type="entry name" value="NAD(P)-binding Rossmann-fold domains"/>
    <property type="match status" value="1"/>
</dbReference>
<dbReference type="InterPro" id="IPR051203">
    <property type="entry name" value="Polysaccharide_Synthase-Rel"/>
</dbReference>
<name>A0A679HHL5_BACT4</name>
<evidence type="ECO:0000256" key="8">
    <source>
        <dbReference type="ARBA" id="ARBA00033067"/>
    </source>
</evidence>
<dbReference type="Gene3D" id="3.40.50.720">
    <property type="entry name" value="NAD(P)-binding Rossmann-like Domain"/>
    <property type="match status" value="1"/>
</dbReference>
<evidence type="ECO:0000256" key="1">
    <source>
        <dbReference type="ARBA" id="ARBA00000083"/>
    </source>
</evidence>
<comment type="catalytic activity">
    <reaction evidence="1">
        <text>UDP-alpha-D-glucose = UDP-alpha-D-galactose</text>
        <dbReference type="Rhea" id="RHEA:22168"/>
        <dbReference type="ChEBI" id="CHEBI:58885"/>
        <dbReference type="ChEBI" id="CHEBI:66914"/>
        <dbReference type="EC" id="5.1.3.2"/>
    </reaction>
</comment>
<dbReference type="EMBL" id="AP022660">
    <property type="protein sequence ID" value="BCA50526.1"/>
    <property type="molecule type" value="Genomic_DNA"/>
</dbReference>
<dbReference type="Pfam" id="PF02719">
    <property type="entry name" value="Polysacc_synt_2"/>
    <property type="match status" value="1"/>
</dbReference>
<dbReference type="InterPro" id="IPR036291">
    <property type="entry name" value="NAD(P)-bd_dom_sf"/>
</dbReference>
<sequence>MITGGTGSFGNAVLNRFLQTDIKEIRIFSRDEKKQDDMRHEYQAKYPEYAGKIKFFIGDVRNLQSCKNAMPGVDYIFHAAALKQVPSCEFFPMEAVKTNVIGTDNVLTAAIEAGVKAVICLSTDKAAYPINAMGITKAIEEKIAVAKSRYSGETKICCTRYGNVMCSRGSVIPLWIDQIRNGNSITLTESKMTRFIMSLEEAVDLVLFAFEHGQNGDILVQKAPACTIQTQAEAVCELFGGKKEDIKIIGIRHGEKMYETLLTNEECAKAEDMGDFYRVPADNRSLNYDKYFTEGDEKRCELTEFNSDNTRRLNLEETKVKIASLEYIQNELAGISNLAKKLF</sequence>
<evidence type="ECO:0000313" key="12">
    <source>
        <dbReference type="Proteomes" id="UP000500882"/>
    </source>
</evidence>
<evidence type="ECO:0000256" key="2">
    <source>
        <dbReference type="ARBA" id="ARBA00007430"/>
    </source>
</evidence>
<dbReference type="Proteomes" id="UP000500882">
    <property type="component" value="Chromosome"/>
</dbReference>
<evidence type="ECO:0000313" key="11">
    <source>
        <dbReference type="EMBL" id="BCA50526.1"/>
    </source>
</evidence>
<dbReference type="GO" id="GO:0009103">
    <property type="term" value="P:lipopolysaccharide biosynthetic process"/>
    <property type="evidence" value="ECO:0007669"/>
    <property type="project" value="UniProtKB-KW"/>
</dbReference>
<dbReference type="PANTHER" id="PTHR43318">
    <property type="entry name" value="UDP-N-ACETYLGLUCOSAMINE 4,6-DEHYDRATASE"/>
    <property type="match status" value="1"/>
</dbReference>
<comment type="similarity">
    <text evidence="2">Belongs to the polysaccharide synthase family.</text>
</comment>
<dbReference type="GO" id="GO:0003978">
    <property type="term" value="F:UDP-glucose 4-epimerase activity"/>
    <property type="evidence" value="ECO:0007669"/>
    <property type="project" value="UniProtKB-EC"/>
</dbReference>
<gene>
    <name evidence="11" type="ORF">BatF92_24680</name>
</gene>
<feature type="domain" description="UDP-glucose 4-epimerase CapD C-terminal" evidence="10">
    <location>
        <begin position="282"/>
        <end position="329"/>
    </location>
</feature>
<evidence type="ECO:0000256" key="3">
    <source>
        <dbReference type="ARBA" id="ARBA00013189"/>
    </source>
</evidence>
<evidence type="ECO:0000256" key="6">
    <source>
        <dbReference type="ARBA" id="ARBA00023235"/>
    </source>
</evidence>
<dbReference type="InterPro" id="IPR013692">
    <property type="entry name" value="CapD_C"/>
</dbReference>
<organism evidence="11 12">
    <name type="scientific">Bacteroides thetaiotaomicron</name>
    <dbReference type="NCBI Taxonomy" id="818"/>
    <lineage>
        <taxon>Bacteria</taxon>
        <taxon>Pseudomonadati</taxon>
        <taxon>Bacteroidota</taxon>
        <taxon>Bacteroidia</taxon>
        <taxon>Bacteroidales</taxon>
        <taxon>Bacteroidaceae</taxon>
        <taxon>Bacteroides</taxon>
    </lineage>
</organism>
<evidence type="ECO:0000259" key="10">
    <source>
        <dbReference type="Pfam" id="PF08485"/>
    </source>
</evidence>
<evidence type="ECO:0000256" key="5">
    <source>
        <dbReference type="ARBA" id="ARBA00022985"/>
    </source>
</evidence>
<dbReference type="InterPro" id="IPR003869">
    <property type="entry name" value="Polysac_CapD-like"/>
</dbReference>
<dbReference type="PANTHER" id="PTHR43318:SF2">
    <property type="entry name" value="UDP-N-ACETYLGLUCOSAMINE 4,6-DEHYDRATASE (INVERTING)"/>
    <property type="match status" value="1"/>
</dbReference>
<evidence type="ECO:0000259" key="9">
    <source>
        <dbReference type="Pfam" id="PF02719"/>
    </source>
</evidence>